<dbReference type="InterPro" id="IPR007353">
    <property type="entry name" value="DUF421"/>
</dbReference>
<keyword evidence="11" id="KW-1185">Reference proteome</keyword>
<feature type="domain" description="YetF C-terminal" evidence="8">
    <location>
        <begin position="245"/>
        <end position="362"/>
    </location>
</feature>
<dbReference type="Pfam" id="PF11694">
    <property type="entry name" value="DUF3290"/>
    <property type="match status" value="1"/>
</dbReference>
<feature type="transmembrane region" description="Helical" evidence="7">
    <location>
        <begin position="20"/>
        <end position="41"/>
    </location>
</feature>
<evidence type="ECO:0000256" key="7">
    <source>
        <dbReference type="SAM" id="Phobius"/>
    </source>
</evidence>
<proteinExistence type="inferred from homology"/>
<dbReference type="PANTHER" id="PTHR34582">
    <property type="entry name" value="UPF0702 TRANSMEMBRANE PROTEIN YCAP"/>
    <property type="match status" value="1"/>
</dbReference>
<evidence type="ECO:0000313" key="10">
    <source>
        <dbReference type="EMBL" id="USS89231.1"/>
    </source>
</evidence>
<reference evidence="10" key="1">
    <citation type="submission" date="2022-05" db="EMBL/GenBank/DDBJ databases">
        <authorList>
            <person name="Oliphant S.A."/>
            <person name="Watson-Haigh N.S."/>
            <person name="Sumby K.M."/>
            <person name="Gardner J.M."/>
            <person name="Jiranek V."/>
        </authorList>
    </citation>
    <scope>NUCLEOTIDE SEQUENCE</scope>
    <source>
        <strain evidence="10">KI4_B1</strain>
    </source>
</reference>
<feature type="transmembrane region" description="Helical" evidence="7">
    <location>
        <begin position="53"/>
        <end position="70"/>
    </location>
</feature>
<keyword evidence="3" id="KW-1003">Cell membrane</keyword>
<evidence type="ECO:0000256" key="3">
    <source>
        <dbReference type="ARBA" id="ARBA00022475"/>
    </source>
</evidence>
<accession>A0A9Q8ZVE6</accession>
<dbReference type="AlphaFoldDB" id="A0A9Q8ZVE6"/>
<evidence type="ECO:0000256" key="1">
    <source>
        <dbReference type="ARBA" id="ARBA00004651"/>
    </source>
</evidence>
<dbReference type="EMBL" id="CP097119">
    <property type="protein sequence ID" value="USS89231.1"/>
    <property type="molecule type" value="Genomic_DNA"/>
</dbReference>
<dbReference type="Proteomes" id="UP001055911">
    <property type="component" value="Chromosome"/>
</dbReference>
<evidence type="ECO:0000256" key="2">
    <source>
        <dbReference type="ARBA" id="ARBA00006448"/>
    </source>
</evidence>
<sequence length="378" mass="42632">MNVLNLYSYQYLINNFSAVNYFYIGLIVFVAAIMVITGYFYYRNQNDFRFRNLFILVSLVGALVIVLQVSRFNNQRSSDSQTGQTVQVLKTLAKQKHVPINQVYSSSNVLSDGMTIKLGKHFYLVHMNNDKTNYSIQETKLVNKPKYVDKGEFKFWGNNSSNGIDYGSVALKFIVGLIMIVLQINLSGKGNLAPSNALDQLQNYILGGIIGGVIYNSQITVLQFVAILLIWSIIVFAIKYLTSQSNILDTIINGAPQVLIDNGKVNVKRALKNGINANELSFKLRSNGVNDFSNVKNATLEQNGQLTITTFDDDESQNYPLITDGQVDLPAMKRFNLAPEDIDQLLNEQHVTLKQVYLGQYQDHKLNLVLYPTNRRIL</sequence>
<dbReference type="InterPro" id="IPR048454">
    <property type="entry name" value="YetF_N"/>
</dbReference>
<dbReference type="Pfam" id="PF20730">
    <property type="entry name" value="YetF_N"/>
    <property type="match status" value="1"/>
</dbReference>
<organism evidence="10 11">
    <name type="scientific">Fructilactobacillus cliffordii</name>
    <dbReference type="NCBI Taxonomy" id="2940299"/>
    <lineage>
        <taxon>Bacteria</taxon>
        <taxon>Bacillati</taxon>
        <taxon>Bacillota</taxon>
        <taxon>Bacilli</taxon>
        <taxon>Lactobacillales</taxon>
        <taxon>Lactobacillaceae</taxon>
        <taxon>Fructilactobacillus</taxon>
    </lineage>
</organism>
<keyword evidence="5 7" id="KW-1133">Transmembrane helix</keyword>
<feature type="transmembrane region" description="Helical" evidence="7">
    <location>
        <begin position="221"/>
        <end position="241"/>
    </location>
</feature>
<feature type="domain" description="YetF-like N-terminal transmembrane" evidence="9">
    <location>
        <begin position="167"/>
        <end position="241"/>
    </location>
</feature>
<dbReference type="InterPro" id="IPR021707">
    <property type="entry name" value="DUF3290"/>
</dbReference>
<evidence type="ECO:0000256" key="5">
    <source>
        <dbReference type="ARBA" id="ARBA00022989"/>
    </source>
</evidence>
<comment type="subcellular location">
    <subcellularLocation>
        <location evidence="1">Cell membrane</location>
        <topology evidence="1">Multi-pass membrane protein</topology>
    </subcellularLocation>
</comment>
<evidence type="ECO:0000313" key="11">
    <source>
        <dbReference type="Proteomes" id="UP001055911"/>
    </source>
</evidence>
<evidence type="ECO:0000259" key="9">
    <source>
        <dbReference type="Pfam" id="PF20730"/>
    </source>
</evidence>
<dbReference type="GO" id="GO:0005886">
    <property type="term" value="C:plasma membrane"/>
    <property type="evidence" value="ECO:0007669"/>
    <property type="project" value="UniProtKB-SubCell"/>
</dbReference>
<dbReference type="Gene3D" id="3.30.240.20">
    <property type="entry name" value="bsu07140 like domains"/>
    <property type="match status" value="2"/>
</dbReference>
<evidence type="ECO:0000256" key="4">
    <source>
        <dbReference type="ARBA" id="ARBA00022692"/>
    </source>
</evidence>
<feature type="transmembrane region" description="Helical" evidence="7">
    <location>
        <begin position="166"/>
        <end position="186"/>
    </location>
</feature>
<dbReference type="InterPro" id="IPR023090">
    <property type="entry name" value="UPF0702_alpha/beta_dom_sf"/>
</dbReference>
<comment type="similarity">
    <text evidence="2">Belongs to the UPF0702 family.</text>
</comment>
<dbReference type="Pfam" id="PF04239">
    <property type="entry name" value="DUF421"/>
    <property type="match status" value="1"/>
</dbReference>
<name>A0A9Q8ZVE6_9LACO</name>
<gene>
    <name evidence="10" type="ORF">M3M40_07115</name>
</gene>
<evidence type="ECO:0000256" key="6">
    <source>
        <dbReference type="ARBA" id="ARBA00023136"/>
    </source>
</evidence>
<dbReference type="RefSeq" id="WP_252766761.1">
    <property type="nucleotide sequence ID" value="NZ_CP097119.1"/>
</dbReference>
<evidence type="ECO:0000259" key="8">
    <source>
        <dbReference type="Pfam" id="PF04239"/>
    </source>
</evidence>
<protein>
    <submittedName>
        <fullName evidence="10">DUF3290 family protein</fullName>
    </submittedName>
</protein>
<keyword evidence="4 7" id="KW-0812">Transmembrane</keyword>
<dbReference type="PANTHER" id="PTHR34582:SF6">
    <property type="entry name" value="UPF0702 TRANSMEMBRANE PROTEIN YCAP"/>
    <property type="match status" value="1"/>
</dbReference>
<keyword evidence="6 7" id="KW-0472">Membrane</keyword>